<dbReference type="PANTHER" id="PTHR37422:SF13">
    <property type="entry name" value="LIPOPOLYSACCHARIDE BIOSYNTHESIS PROTEIN PA4999-RELATED"/>
    <property type="match status" value="1"/>
</dbReference>
<keyword evidence="4 5" id="KW-0472">Membrane</keyword>
<dbReference type="GO" id="GO:0016874">
    <property type="term" value="F:ligase activity"/>
    <property type="evidence" value="ECO:0007669"/>
    <property type="project" value="UniProtKB-KW"/>
</dbReference>
<comment type="subcellular location">
    <subcellularLocation>
        <location evidence="1">Membrane</location>
        <topology evidence="1">Multi-pass membrane protein</topology>
    </subcellularLocation>
</comment>
<evidence type="ECO:0000256" key="3">
    <source>
        <dbReference type="ARBA" id="ARBA00022989"/>
    </source>
</evidence>
<evidence type="ECO:0000313" key="8">
    <source>
        <dbReference type="Proteomes" id="UP001651050"/>
    </source>
</evidence>
<dbReference type="RefSeq" id="WP_416344684.1">
    <property type="nucleotide sequence ID" value="NZ_JALQCY010000004.1"/>
</dbReference>
<feature type="transmembrane region" description="Helical" evidence="5">
    <location>
        <begin position="81"/>
        <end position="105"/>
    </location>
</feature>
<organism evidence="7 8">
    <name type="scientific">Isoptericola peretonis</name>
    <dbReference type="NCBI Taxonomy" id="2918523"/>
    <lineage>
        <taxon>Bacteria</taxon>
        <taxon>Bacillati</taxon>
        <taxon>Actinomycetota</taxon>
        <taxon>Actinomycetes</taxon>
        <taxon>Micrococcales</taxon>
        <taxon>Promicromonosporaceae</taxon>
        <taxon>Isoptericola</taxon>
    </lineage>
</organism>
<evidence type="ECO:0000256" key="4">
    <source>
        <dbReference type="ARBA" id="ARBA00023136"/>
    </source>
</evidence>
<evidence type="ECO:0000256" key="5">
    <source>
        <dbReference type="SAM" id="Phobius"/>
    </source>
</evidence>
<evidence type="ECO:0000256" key="1">
    <source>
        <dbReference type="ARBA" id="ARBA00004141"/>
    </source>
</evidence>
<feature type="transmembrane region" description="Helical" evidence="5">
    <location>
        <begin position="117"/>
        <end position="138"/>
    </location>
</feature>
<dbReference type="PANTHER" id="PTHR37422">
    <property type="entry name" value="TEICHURONIC ACID BIOSYNTHESIS PROTEIN TUAE"/>
    <property type="match status" value="1"/>
</dbReference>
<proteinExistence type="predicted"/>
<gene>
    <name evidence="7" type="ORF">M1843_13815</name>
</gene>
<feature type="transmembrane region" description="Helical" evidence="5">
    <location>
        <begin position="405"/>
        <end position="425"/>
    </location>
</feature>
<dbReference type="InterPro" id="IPR007016">
    <property type="entry name" value="O-antigen_ligase-rel_domated"/>
</dbReference>
<feature type="transmembrane region" description="Helical" evidence="5">
    <location>
        <begin position="174"/>
        <end position="194"/>
    </location>
</feature>
<feature type="transmembrane region" description="Helical" evidence="5">
    <location>
        <begin position="49"/>
        <end position="75"/>
    </location>
</feature>
<keyword evidence="2 5" id="KW-0812">Transmembrane</keyword>
<feature type="domain" description="O-antigen ligase-related" evidence="6">
    <location>
        <begin position="242"/>
        <end position="369"/>
    </location>
</feature>
<evidence type="ECO:0000256" key="2">
    <source>
        <dbReference type="ARBA" id="ARBA00022692"/>
    </source>
</evidence>
<keyword evidence="7" id="KW-0436">Ligase</keyword>
<name>A0ABT0J5T4_9MICO</name>
<feature type="transmembrane region" description="Helical" evidence="5">
    <location>
        <begin position="356"/>
        <end position="380"/>
    </location>
</feature>
<dbReference type="Proteomes" id="UP001651050">
    <property type="component" value="Unassembled WGS sequence"/>
</dbReference>
<dbReference type="InterPro" id="IPR051533">
    <property type="entry name" value="WaaL-like"/>
</dbReference>
<sequence length="457" mass="48369">MTRPSVRDPGGSVIRTDRRAERVVVAAAGVTALGVVAAATAFDLTWGLVAAGLVLALGLVACSPAATIAFVMPALTLVPRVGVAGVDLSVSDFALAAAFGIALVLGPRPFSRPVRSILWLTGVYQAATLFTVVANPYTANTVEWFHAWLLVGGAVIVGWAAARDGHGRLATNLLVAPMVVVALAALVVGAPGMLAGDPTPVYLDAPFELHKNALGDILAFGATVAYARPRWLGWSRPVAFGLFLLFAAGIAAAQSRQAMIGLAVAVLVLILRPEPGRHRSRLPLLAVPVAVWYVWQTVAEQLASGNTFNSTYQRLTWFEQSLAVWNQNEWFGVGLRWWTAGRTEFEFQPPNAELEVLSSAGTVGLVGFLVMMVGVLVVAWRVDPRYGTLAVAVVANRMVQGQLDLFWVAVQTSLPFVIVGLCLGAQAHDAERLRPELPAADLSAAPGAATPTDRGHR</sequence>
<reference evidence="7 8" key="1">
    <citation type="submission" date="2022-02" db="EMBL/GenBank/DDBJ databases">
        <title>The car tank lid bacteriome: a reservoir of bacteria with potential in bioremediation of fuel.</title>
        <authorList>
            <person name="Vidal-Verdu A."/>
            <person name="Gomez-Martinez D."/>
            <person name="Latorre-Perez A."/>
            <person name="Pereto J."/>
            <person name="Porcar M."/>
        </authorList>
    </citation>
    <scope>NUCLEOTIDE SEQUENCE [LARGE SCALE GENOMIC DNA]</scope>
    <source>
        <strain evidence="7 8">4D.3</strain>
    </source>
</reference>
<dbReference type="Pfam" id="PF04932">
    <property type="entry name" value="Wzy_C"/>
    <property type="match status" value="1"/>
</dbReference>
<keyword evidence="3 5" id="KW-1133">Transmembrane helix</keyword>
<evidence type="ECO:0000259" key="6">
    <source>
        <dbReference type="Pfam" id="PF04932"/>
    </source>
</evidence>
<accession>A0ABT0J5T4</accession>
<keyword evidence="8" id="KW-1185">Reference proteome</keyword>
<dbReference type="EMBL" id="JALQCY010000004">
    <property type="protein sequence ID" value="MCK9794823.1"/>
    <property type="molecule type" value="Genomic_DNA"/>
</dbReference>
<evidence type="ECO:0000313" key="7">
    <source>
        <dbReference type="EMBL" id="MCK9794823.1"/>
    </source>
</evidence>
<feature type="transmembrane region" description="Helical" evidence="5">
    <location>
        <begin position="144"/>
        <end position="162"/>
    </location>
</feature>
<protein>
    <submittedName>
        <fullName evidence="7">O-antigen ligase family protein</fullName>
    </submittedName>
</protein>
<comment type="caution">
    <text evidence="7">The sequence shown here is derived from an EMBL/GenBank/DDBJ whole genome shotgun (WGS) entry which is preliminary data.</text>
</comment>
<feature type="transmembrane region" description="Helical" evidence="5">
    <location>
        <begin position="23"/>
        <end position="42"/>
    </location>
</feature>
<feature type="transmembrane region" description="Helical" evidence="5">
    <location>
        <begin position="238"/>
        <end position="271"/>
    </location>
</feature>